<name>A0A2A4J922_HELVI</name>
<proteinExistence type="predicted"/>
<dbReference type="GO" id="GO:0005643">
    <property type="term" value="C:nuclear pore"/>
    <property type="evidence" value="ECO:0007669"/>
    <property type="project" value="InterPro"/>
</dbReference>
<dbReference type="STRING" id="7102.A0A2A4J922"/>
<organism evidence="1">
    <name type="scientific">Heliothis virescens</name>
    <name type="common">Tobacco budworm moth</name>
    <dbReference type="NCBI Taxonomy" id="7102"/>
    <lineage>
        <taxon>Eukaryota</taxon>
        <taxon>Metazoa</taxon>
        <taxon>Ecdysozoa</taxon>
        <taxon>Arthropoda</taxon>
        <taxon>Hexapoda</taxon>
        <taxon>Insecta</taxon>
        <taxon>Pterygota</taxon>
        <taxon>Neoptera</taxon>
        <taxon>Endopterygota</taxon>
        <taxon>Lepidoptera</taxon>
        <taxon>Glossata</taxon>
        <taxon>Ditrysia</taxon>
        <taxon>Noctuoidea</taxon>
        <taxon>Noctuidae</taxon>
        <taxon>Heliothinae</taxon>
        <taxon>Heliothis</taxon>
    </lineage>
</organism>
<comment type="caution">
    <text evidence="1">The sequence shown here is derived from an EMBL/GenBank/DDBJ whole genome shotgun (WGS) entry which is preliminary data.</text>
</comment>
<protein>
    <submittedName>
        <fullName evidence="1">Uncharacterized protein</fullName>
    </submittedName>
</protein>
<dbReference type="EMBL" id="NWSH01002297">
    <property type="protein sequence ID" value="PCG68617.1"/>
    <property type="molecule type" value="Genomic_DNA"/>
</dbReference>
<reference evidence="1" key="1">
    <citation type="submission" date="2017-09" db="EMBL/GenBank/DDBJ databases">
        <title>Contemporary evolution of a Lepidopteran species, Heliothis virescens, in response to modern agricultural practices.</title>
        <authorList>
            <person name="Fritz M.L."/>
            <person name="Deyonke A.M."/>
            <person name="Papanicolaou A."/>
            <person name="Micinski S."/>
            <person name="Westbrook J."/>
            <person name="Gould F."/>
        </authorList>
    </citation>
    <scope>NUCLEOTIDE SEQUENCE [LARGE SCALE GENOMIC DNA]</scope>
    <source>
        <strain evidence="1">HvINT-</strain>
        <tissue evidence="1">Whole body</tissue>
    </source>
</reference>
<dbReference type="AlphaFoldDB" id="A0A2A4J922"/>
<evidence type="ECO:0000313" key="1">
    <source>
        <dbReference type="EMBL" id="PCG68617.1"/>
    </source>
</evidence>
<sequence>MDINEGTTADDLWTPYKELVSVVEGYLAHEGKGAPYAVHTFESVLRRHKQTFLSLFKNPPKNPASREEIKRGITEGVNLPSIGRTLLSKELVDEAIIISAEEEFKEIIFSKDGKSIENNRDYGLEINMRLLLPDFEHSESYHVFEKRCLKMLLQTMQKLSQGQTLLVQNINMSTHFNVSIIYIITKKCFEKIGFTSENTIILKNLKNKSALHYLELVDAECDKMKIDGTKDVLNSLMVQTTNVGDFYNSIIFYNNTFYRNKCLEYLTKIEKLV</sequence>
<accession>A0A2A4J922</accession>
<dbReference type="Pfam" id="PF11894">
    <property type="entry name" value="Nup192"/>
    <property type="match status" value="1"/>
</dbReference>
<dbReference type="InterPro" id="IPR021827">
    <property type="entry name" value="Nup186/Nup192/Nup205"/>
</dbReference>
<gene>
    <name evidence="1" type="ORF">B5V51_5038</name>
</gene>